<evidence type="ECO:0000313" key="1">
    <source>
        <dbReference type="EMBL" id="CEK87688.1"/>
    </source>
</evidence>
<reference evidence="2" key="1">
    <citation type="submission" date="2014-12" db="EMBL/GenBank/DDBJ databases">
        <title>Insight into the proteome of Arion vulgaris.</title>
        <authorList>
            <person name="Aradska J."/>
            <person name="Bulat T."/>
            <person name="Smidak R."/>
            <person name="Sarate P."/>
            <person name="Gangsoo J."/>
            <person name="Sialana F."/>
            <person name="Bilban M."/>
            <person name="Lubec G."/>
        </authorList>
    </citation>
    <scope>NUCLEOTIDE SEQUENCE</scope>
    <source>
        <tissue evidence="2">Skin</tissue>
    </source>
</reference>
<dbReference type="AlphaFoldDB" id="A0A0B7B2W0"/>
<dbReference type="EMBL" id="HACG01040824">
    <property type="protein sequence ID" value="CEK87689.1"/>
    <property type="molecule type" value="Transcribed_RNA"/>
</dbReference>
<proteinExistence type="predicted"/>
<name>A0A0B7B2W0_9EUPU</name>
<gene>
    <name evidence="2" type="primary">ORF160816</name>
    <name evidence="1" type="synonym">ORF160813</name>
</gene>
<dbReference type="EMBL" id="HACG01040823">
    <property type="protein sequence ID" value="CEK87688.1"/>
    <property type="molecule type" value="Transcribed_RNA"/>
</dbReference>
<evidence type="ECO:0000313" key="2">
    <source>
        <dbReference type="EMBL" id="CEK87689.1"/>
    </source>
</evidence>
<accession>A0A0B7B2W0</accession>
<organism evidence="2">
    <name type="scientific">Arion vulgaris</name>
    <dbReference type="NCBI Taxonomy" id="1028688"/>
    <lineage>
        <taxon>Eukaryota</taxon>
        <taxon>Metazoa</taxon>
        <taxon>Spiralia</taxon>
        <taxon>Lophotrochozoa</taxon>
        <taxon>Mollusca</taxon>
        <taxon>Gastropoda</taxon>
        <taxon>Heterobranchia</taxon>
        <taxon>Euthyneura</taxon>
        <taxon>Panpulmonata</taxon>
        <taxon>Eupulmonata</taxon>
        <taxon>Stylommatophora</taxon>
        <taxon>Helicina</taxon>
        <taxon>Arionoidea</taxon>
        <taxon>Arionidae</taxon>
        <taxon>Arion</taxon>
    </lineage>
</organism>
<sequence>MFLSFDLYTGDFVLCNAAAGCEVSYSDGVYGWLLQYPKHTAAISRENIPD</sequence>
<protein>
    <submittedName>
        <fullName evidence="2">Uncharacterized protein</fullName>
    </submittedName>
</protein>